<dbReference type="GO" id="GO:0003677">
    <property type="term" value="F:DNA binding"/>
    <property type="evidence" value="ECO:0007669"/>
    <property type="project" value="InterPro"/>
</dbReference>
<dbReference type="SUPFAM" id="SSF47413">
    <property type="entry name" value="lambda repressor-like DNA-binding domains"/>
    <property type="match status" value="1"/>
</dbReference>
<dbReference type="PROSITE" id="PS50943">
    <property type="entry name" value="HTH_CROC1"/>
    <property type="match status" value="1"/>
</dbReference>
<dbReference type="InterPro" id="IPR010982">
    <property type="entry name" value="Lambda_DNA-bd_dom_sf"/>
</dbReference>
<dbReference type="Pfam" id="PF01381">
    <property type="entry name" value="HTH_3"/>
    <property type="match status" value="1"/>
</dbReference>
<dbReference type="AlphaFoldDB" id="X1DVA5"/>
<sequence>YNNTRKMSRVKLAEKIKKRREKIGLTQEALARKANISYNTIIKLETGGIKDPDLPPKN</sequence>
<dbReference type="CDD" id="cd00093">
    <property type="entry name" value="HTH_XRE"/>
    <property type="match status" value="1"/>
</dbReference>
<feature type="non-terminal residue" evidence="2">
    <location>
        <position position="1"/>
    </location>
</feature>
<name>X1DVA5_9ZZZZ</name>
<organism evidence="2">
    <name type="scientific">marine sediment metagenome</name>
    <dbReference type="NCBI Taxonomy" id="412755"/>
    <lineage>
        <taxon>unclassified sequences</taxon>
        <taxon>metagenomes</taxon>
        <taxon>ecological metagenomes</taxon>
    </lineage>
</organism>
<dbReference type="Gene3D" id="1.10.260.40">
    <property type="entry name" value="lambda repressor-like DNA-binding domains"/>
    <property type="match status" value="1"/>
</dbReference>
<evidence type="ECO:0000313" key="2">
    <source>
        <dbReference type="EMBL" id="GAH24152.1"/>
    </source>
</evidence>
<evidence type="ECO:0000259" key="1">
    <source>
        <dbReference type="PROSITE" id="PS50943"/>
    </source>
</evidence>
<dbReference type="EMBL" id="BARU01004837">
    <property type="protein sequence ID" value="GAH24152.1"/>
    <property type="molecule type" value="Genomic_DNA"/>
</dbReference>
<comment type="caution">
    <text evidence="2">The sequence shown here is derived from an EMBL/GenBank/DDBJ whole genome shotgun (WGS) entry which is preliminary data.</text>
</comment>
<dbReference type="InterPro" id="IPR001387">
    <property type="entry name" value="Cro/C1-type_HTH"/>
</dbReference>
<feature type="domain" description="HTH cro/C1-type" evidence="1">
    <location>
        <begin position="16"/>
        <end position="54"/>
    </location>
</feature>
<gene>
    <name evidence="2" type="ORF">S03H2_09482</name>
</gene>
<reference evidence="2" key="1">
    <citation type="journal article" date="2014" name="Front. Microbiol.">
        <title>High frequency of phylogenetically diverse reductive dehalogenase-homologous genes in deep subseafloor sedimentary metagenomes.</title>
        <authorList>
            <person name="Kawai M."/>
            <person name="Futagami T."/>
            <person name="Toyoda A."/>
            <person name="Takaki Y."/>
            <person name="Nishi S."/>
            <person name="Hori S."/>
            <person name="Arai W."/>
            <person name="Tsubouchi T."/>
            <person name="Morono Y."/>
            <person name="Uchiyama I."/>
            <person name="Ito T."/>
            <person name="Fujiyama A."/>
            <person name="Inagaki F."/>
            <person name="Takami H."/>
        </authorList>
    </citation>
    <scope>NUCLEOTIDE SEQUENCE</scope>
    <source>
        <strain evidence="2">Expedition CK06-06</strain>
    </source>
</reference>
<accession>X1DVA5</accession>
<proteinExistence type="predicted"/>
<protein>
    <recommendedName>
        <fullName evidence="1">HTH cro/C1-type domain-containing protein</fullName>
    </recommendedName>
</protein>